<evidence type="ECO:0000313" key="1">
    <source>
        <dbReference type="EMBL" id="KAI5681252.1"/>
    </source>
</evidence>
<protein>
    <submittedName>
        <fullName evidence="1">Uncharacterized protein</fullName>
    </submittedName>
</protein>
<proteinExistence type="predicted"/>
<dbReference type="EMBL" id="CM044701">
    <property type="protein sequence ID" value="KAI5681252.1"/>
    <property type="molecule type" value="Genomic_DNA"/>
</dbReference>
<comment type="caution">
    <text evidence="1">The sequence shown here is derived from an EMBL/GenBank/DDBJ whole genome shotgun (WGS) entry which is preliminary data.</text>
</comment>
<name>A0ACC0C8T6_CATRO</name>
<gene>
    <name evidence="1" type="ORF">M9H77_02479</name>
</gene>
<organism evidence="1 2">
    <name type="scientific">Catharanthus roseus</name>
    <name type="common">Madagascar periwinkle</name>
    <name type="synonym">Vinca rosea</name>
    <dbReference type="NCBI Taxonomy" id="4058"/>
    <lineage>
        <taxon>Eukaryota</taxon>
        <taxon>Viridiplantae</taxon>
        <taxon>Streptophyta</taxon>
        <taxon>Embryophyta</taxon>
        <taxon>Tracheophyta</taxon>
        <taxon>Spermatophyta</taxon>
        <taxon>Magnoliopsida</taxon>
        <taxon>eudicotyledons</taxon>
        <taxon>Gunneridae</taxon>
        <taxon>Pentapetalae</taxon>
        <taxon>asterids</taxon>
        <taxon>lamiids</taxon>
        <taxon>Gentianales</taxon>
        <taxon>Apocynaceae</taxon>
        <taxon>Rauvolfioideae</taxon>
        <taxon>Vinceae</taxon>
        <taxon>Catharanthinae</taxon>
        <taxon>Catharanthus</taxon>
    </lineage>
</organism>
<sequence>MTTSMLRSTLGCTSSQHDIQQIFAVQPSRHVPRACVRRTPAPPYLKDEDRQILDMEERERGGGSGRREHGGPGSYVPPDPFDSPDLDAPTFSLGLIPFAPKHPSGTGTSYVPPDPFDSPDTDYV</sequence>
<evidence type="ECO:0000313" key="2">
    <source>
        <dbReference type="Proteomes" id="UP001060085"/>
    </source>
</evidence>
<dbReference type="Proteomes" id="UP001060085">
    <property type="component" value="Linkage Group LG01"/>
</dbReference>
<keyword evidence="2" id="KW-1185">Reference proteome</keyword>
<accession>A0ACC0C8T6</accession>
<reference evidence="2" key="1">
    <citation type="journal article" date="2023" name="Nat. Plants">
        <title>Single-cell RNA sequencing provides a high-resolution roadmap for understanding the multicellular compartmentation of specialized metabolism.</title>
        <authorList>
            <person name="Sun S."/>
            <person name="Shen X."/>
            <person name="Li Y."/>
            <person name="Li Y."/>
            <person name="Wang S."/>
            <person name="Li R."/>
            <person name="Zhang H."/>
            <person name="Shen G."/>
            <person name="Guo B."/>
            <person name="Wei J."/>
            <person name="Xu J."/>
            <person name="St-Pierre B."/>
            <person name="Chen S."/>
            <person name="Sun C."/>
        </authorList>
    </citation>
    <scope>NUCLEOTIDE SEQUENCE [LARGE SCALE GENOMIC DNA]</scope>
</reference>